<gene>
    <name evidence="1" type="ordered locus">PACID_23400</name>
</gene>
<dbReference type="EMBL" id="CP003493">
    <property type="protein sequence ID" value="AFV90119.1"/>
    <property type="molecule type" value="Genomic_DNA"/>
</dbReference>
<proteinExistence type="predicted"/>
<dbReference type="STRING" id="1171373.PACID_23400"/>
<evidence type="ECO:0000313" key="2">
    <source>
        <dbReference type="Proteomes" id="UP000000214"/>
    </source>
</evidence>
<dbReference type="InterPro" id="IPR051604">
    <property type="entry name" value="Ergot_Alk_Oxidoreductase"/>
</dbReference>
<dbReference type="InterPro" id="IPR036291">
    <property type="entry name" value="NAD(P)-bd_dom_sf"/>
</dbReference>
<dbReference type="PANTHER" id="PTHR43162:SF1">
    <property type="entry name" value="PRESTALK A DIFFERENTIATION PROTEIN A"/>
    <property type="match status" value="1"/>
</dbReference>
<dbReference type="PANTHER" id="PTHR43162">
    <property type="match status" value="1"/>
</dbReference>
<reference evidence="1 2" key="1">
    <citation type="journal article" date="2012" name="BMC Genomics">
        <title>The genome sequence of Propionibacterium acidipropionici provides insights into its biotechnological and industrial potential.</title>
        <authorList>
            <person name="Parizzi L.P."/>
            <person name="Grassi M.C."/>
            <person name="Llerena L.A."/>
            <person name="Carazzolle M.F."/>
            <person name="Queiroz V.L."/>
            <person name="Lunardi I."/>
            <person name="Zeidler A.F."/>
            <person name="Teixeira P.J."/>
            <person name="Mieczkowski P."/>
            <person name="Rincones J."/>
            <person name="Pereira G.A."/>
        </authorList>
    </citation>
    <scope>NUCLEOTIDE SEQUENCE [LARGE SCALE GENOMIC DNA]</scope>
    <source>
        <strain evidence="2">ATCC 4875 / DSM 20272 / JCM 6432 / NBRC 12425 / NCIMB 8070</strain>
    </source>
</reference>
<dbReference type="HOGENOM" id="CLU_1502175_0_0_11"/>
<dbReference type="SUPFAM" id="SSF51735">
    <property type="entry name" value="NAD(P)-binding Rossmann-fold domains"/>
    <property type="match status" value="1"/>
</dbReference>
<dbReference type="KEGG" id="pbo:PACID_23400"/>
<dbReference type="AlphaFoldDB" id="K7RQ04"/>
<sequence length="179" mass="19645">MVFSSVIHPGLSLINHRAKGPVEEAIYDSGMEYAVLQPALFFQNFAGAWGPTVASGVLAEPWSAETRFSRVDYRDVAEAAAIALTEDRLLGGTYELAAPGLHNRHDVAAMIGRITGRDIRAVRSDPARMNVPEGLRAMFAHYDHAGLVSNPLTLTAVLGREPRMLEEYLNELNRADTRE</sequence>
<evidence type="ECO:0000313" key="1">
    <source>
        <dbReference type="EMBL" id="AFV90119.1"/>
    </source>
</evidence>
<dbReference type="PATRIC" id="fig|1171373.8.peg.2309"/>
<name>K7RQ04_ACIA4</name>
<accession>K7RQ04</accession>
<dbReference type="Gene3D" id="3.90.25.10">
    <property type="entry name" value="UDP-galactose 4-epimerase, domain 1"/>
    <property type="match status" value="1"/>
</dbReference>
<organism evidence="1 2">
    <name type="scientific">Acidipropionibacterium acidipropionici (strain ATCC 4875 / DSM 20272 / JCM 6432 / NBRC 12425 / NCIMB 8070 / 4)</name>
    <name type="common">Propionibacterium acidipropionici</name>
    <dbReference type="NCBI Taxonomy" id="1171373"/>
    <lineage>
        <taxon>Bacteria</taxon>
        <taxon>Bacillati</taxon>
        <taxon>Actinomycetota</taxon>
        <taxon>Actinomycetes</taxon>
        <taxon>Propionibacteriales</taxon>
        <taxon>Propionibacteriaceae</taxon>
        <taxon>Acidipropionibacterium</taxon>
    </lineage>
</organism>
<dbReference type="Proteomes" id="UP000000214">
    <property type="component" value="Chromosome"/>
</dbReference>
<dbReference type="eggNOG" id="COG0702">
    <property type="taxonomic scope" value="Bacteria"/>
</dbReference>
<protein>
    <submittedName>
        <fullName evidence="1">NmrA family protein</fullName>
    </submittedName>
</protein>
<dbReference type="Gene3D" id="3.40.50.720">
    <property type="entry name" value="NAD(P)-binding Rossmann-like Domain"/>
    <property type="match status" value="1"/>
</dbReference>